<comment type="similarity">
    <text evidence="2">Belongs to the bHLH protein family.</text>
</comment>
<comment type="caution">
    <text evidence="6">The sequence shown here is derived from an EMBL/GenBank/DDBJ whole genome shotgun (WGS) entry which is preliminary data.</text>
</comment>
<evidence type="ECO:0000256" key="3">
    <source>
        <dbReference type="ARBA" id="ARBA00023015"/>
    </source>
</evidence>
<dbReference type="Proteomes" id="UP000797356">
    <property type="component" value="Chromosome 11"/>
</dbReference>
<dbReference type="GO" id="GO:0005634">
    <property type="term" value="C:nucleus"/>
    <property type="evidence" value="ECO:0007669"/>
    <property type="project" value="UniProtKB-SubCell"/>
</dbReference>
<accession>A0A8K0IQI1</accession>
<evidence type="ECO:0000256" key="5">
    <source>
        <dbReference type="ARBA" id="ARBA00023242"/>
    </source>
</evidence>
<evidence type="ECO:0000256" key="4">
    <source>
        <dbReference type="ARBA" id="ARBA00023163"/>
    </source>
</evidence>
<dbReference type="InterPro" id="IPR044549">
    <property type="entry name" value="bHLH_AtIBH1-like"/>
</dbReference>
<sequence length="84" mass="9783">MARPQEMRRGSLLSVRRRKKRVIGLEQKSPFQYLVRRKVRKLKKMVPGCQDDGVEAVLRKTAEYIAFLELQVTALKSLSYIYGV</sequence>
<dbReference type="GO" id="GO:0000976">
    <property type="term" value="F:transcription cis-regulatory region binding"/>
    <property type="evidence" value="ECO:0007669"/>
    <property type="project" value="UniProtKB-ARBA"/>
</dbReference>
<keyword evidence="5" id="KW-0539">Nucleus</keyword>
<dbReference type="SUPFAM" id="SSF47459">
    <property type="entry name" value="HLH, helix-loop-helix DNA-binding domain"/>
    <property type="match status" value="1"/>
</dbReference>
<dbReference type="GO" id="GO:0046983">
    <property type="term" value="F:protein dimerization activity"/>
    <property type="evidence" value="ECO:0007669"/>
    <property type="project" value="InterPro"/>
</dbReference>
<dbReference type="CDD" id="cd11444">
    <property type="entry name" value="bHLH_AtIBH1_like"/>
    <property type="match status" value="1"/>
</dbReference>
<comment type="subcellular location">
    <subcellularLocation>
        <location evidence="1">Nucleus</location>
    </subcellularLocation>
</comment>
<dbReference type="InterPro" id="IPR036638">
    <property type="entry name" value="HLH_DNA-bd_sf"/>
</dbReference>
<dbReference type="GO" id="GO:0006355">
    <property type="term" value="P:regulation of DNA-templated transcription"/>
    <property type="evidence" value="ECO:0007669"/>
    <property type="project" value="InterPro"/>
</dbReference>
<name>A0A8K0IQI1_COCNU</name>
<evidence type="ECO:0000313" key="7">
    <source>
        <dbReference type="Proteomes" id="UP000797356"/>
    </source>
</evidence>
<dbReference type="PANTHER" id="PTHR33124:SF9">
    <property type="entry name" value="TRANSCRIPTION FACTOR"/>
    <property type="match status" value="1"/>
</dbReference>
<proteinExistence type="inferred from homology"/>
<dbReference type="OrthoDB" id="1363133at2759"/>
<evidence type="ECO:0000256" key="2">
    <source>
        <dbReference type="ARBA" id="ARBA00005510"/>
    </source>
</evidence>
<dbReference type="PANTHER" id="PTHR33124">
    <property type="entry name" value="TRANSCRIPTION FACTOR IBH1-LIKE 1"/>
    <property type="match status" value="1"/>
</dbReference>
<keyword evidence="3" id="KW-0805">Transcription regulation</keyword>
<protein>
    <submittedName>
        <fullName evidence="6">Putative transcription factor bHLH148</fullName>
    </submittedName>
</protein>
<organism evidence="6 7">
    <name type="scientific">Cocos nucifera</name>
    <name type="common">Coconut palm</name>
    <dbReference type="NCBI Taxonomy" id="13894"/>
    <lineage>
        <taxon>Eukaryota</taxon>
        <taxon>Viridiplantae</taxon>
        <taxon>Streptophyta</taxon>
        <taxon>Embryophyta</taxon>
        <taxon>Tracheophyta</taxon>
        <taxon>Spermatophyta</taxon>
        <taxon>Magnoliopsida</taxon>
        <taxon>Liliopsida</taxon>
        <taxon>Arecaceae</taxon>
        <taxon>Arecoideae</taxon>
        <taxon>Cocoseae</taxon>
        <taxon>Attaleinae</taxon>
        <taxon>Cocos</taxon>
    </lineage>
</organism>
<keyword evidence="7" id="KW-1185">Reference proteome</keyword>
<reference evidence="6" key="2">
    <citation type="submission" date="2019-07" db="EMBL/GenBank/DDBJ databases">
        <authorList>
            <person name="Yang Y."/>
            <person name="Bocs S."/>
            <person name="Baudouin L."/>
        </authorList>
    </citation>
    <scope>NUCLEOTIDE SEQUENCE</scope>
    <source>
        <tissue evidence="6">Spear leaf of Hainan Tall coconut</tissue>
    </source>
</reference>
<keyword evidence="4" id="KW-0804">Transcription</keyword>
<evidence type="ECO:0000313" key="6">
    <source>
        <dbReference type="EMBL" id="KAG1364420.1"/>
    </source>
</evidence>
<dbReference type="EMBL" id="CM017882">
    <property type="protein sequence ID" value="KAG1364420.1"/>
    <property type="molecule type" value="Genomic_DNA"/>
</dbReference>
<dbReference type="AlphaFoldDB" id="A0A8K0IQI1"/>
<gene>
    <name evidence="6" type="ORF">COCNU_11G012470</name>
</gene>
<evidence type="ECO:0000256" key="1">
    <source>
        <dbReference type="ARBA" id="ARBA00004123"/>
    </source>
</evidence>
<dbReference type="InterPro" id="IPR044660">
    <property type="entry name" value="IBH1-like"/>
</dbReference>
<reference evidence="6" key="1">
    <citation type="journal article" date="2017" name="Gigascience">
        <title>The genome draft of coconut (Cocos nucifera).</title>
        <authorList>
            <person name="Xiao Y."/>
            <person name="Xu P."/>
            <person name="Fan H."/>
            <person name="Baudouin L."/>
            <person name="Xia W."/>
            <person name="Bocs S."/>
            <person name="Xu J."/>
            <person name="Li Q."/>
            <person name="Guo A."/>
            <person name="Zhou L."/>
            <person name="Li J."/>
            <person name="Wu Y."/>
            <person name="Ma Z."/>
            <person name="Armero A."/>
            <person name="Issali A.E."/>
            <person name="Liu N."/>
            <person name="Peng M."/>
            <person name="Yang Y."/>
        </authorList>
    </citation>
    <scope>NUCLEOTIDE SEQUENCE</scope>
    <source>
        <tissue evidence="6">Spear leaf of Hainan Tall coconut</tissue>
    </source>
</reference>